<gene>
    <name evidence="2" type="primary">SACS_5</name>
    <name evidence="2" type="ORF">g.76152</name>
</gene>
<dbReference type="EMBL" id="GDJX01026467">
    <property type="protein sequence ID" value="JAT41469.1"/>
    <property type="molecule type" value="Transcribed_RNA"/>
</dbReference>
<dbReference type="SUPFAM" id="SSF55874">
    <property type="entry name" value="ATPase domain of HSP90 chaperone/DNA topoisomerase II/histidine kinase"/>
    <property type="match status" value="1"/>
</dbReference>
<dbReference type="Gene3D" id="3.30.565.10">
    <property type="entry name" value="Histidine kinase-like ATPase, C-terminal domain"/>
    <property type="match status" value="1"/>
</dbReference>
<proteinExistence type="predicted"/>
<dbReference type="PANTHER" id="PTHR32387">
    <property type="entry name" value="WU:FJ29H11"/>
    <property type="match status" value="1"/>
</dbReference>
<evidence type="ECO:0000313" key="2">
    <source>
        <dbReference type="EMBL" id="JAT41469.1"/>
    </source>
</evidence>
<feature type="domain" description="Sacsin/Nov" evidence="1">
    <location>
        <begin position="52"/>
        <end position="154"/>
    </location>
</feature>
<dbReference type="NCBIfam" id="NF047352">
    <property type="entry name" value="P_loop_sacsin"/>
    <property type="match status" value="1"/>
</dbReference>
<organism evidence="2">
    <name type="scientific">Anthurium amnicola</name>
    <dbReference type="NCBI Taxonomy" id="1678845"/>
    <lineage>
        <taxon>Eukaryota</taxon>
        <taxon>Viridiplantae</taxon>
        <taxon>Streptophyta</taxon>
        <taxon>Embryophyta</taxon>
        <taxon>Tracheophyta</taxon>
        <taxon>Spermatophyta</taxon>
        <taxon>Magnoliopsida</taxon>
        <taxon>Liliopsida</taxon>
        <taxon>Araceae</taxon>
        <taxon>Pothoideae</taxon>
        <taxon>Potheae</taxon>
        <taxon>Anthurium</taxon>
    </lineage>
</organism>
<sequence>MAGAAAGGEYPSDPREHIETIRRDRFFIGRDEKNPLAEDMHQAVNYLSAELYAKDVHFLMELVQNAEDNEYPAGVDPSLEFVITSRDITATGATATLLVFNNEKGFSPANIQSICRIGKSTKKGNRQRGYIGEKGIGFKSVFLITSKPYIFSNGYQIRFNEEPSPECDVGYIVPEWVDKNPVLSDIQQIYGSAETLPTTTIILPLKHEKVVPVKQQLSNVHPELLLFLSKIRHLSVREDNANPNLNTIKEVSISSEIDFQRRKNMDAESYTLHLSVQEDGDGGEGECSYYMWRQRFPVKSDCRVEKRMEVEEWAVTLAFPFGNRLSRGMKSSGVYAFLPTEMVTKFPFIIQADFILVSSRESISLDNKWNKGILDCVAPAFINAFVSLLKSTENPPSFSLPPYFRFLPVHSSPFPLLDSVRDSIKERVVAEHIIPCESYTSQRFFCRPSEVGRLMPAFWSILLDVQKIGINLQNLSSHGTYILSSSFDTEEYADVLEFLGVGYVENSWYAKCVEGSNLALQATDEVYLDLLCFFADNWWSHFSNTSVPNIPLLKYVDLKGRVSLWSINRATKFSERICLQSHKHDISWLNDWNQEFGSVTDWFFIPRSTHTALESFQKRAAIKEWLRQCASVQAVSVYDYSWRLLRNLNGNAELVIAFTHFLYHSLSEKHLTEWEASQLCQSLPLVDNYGRVTSKGSVVLVPAKGSKWLQLMGSNPWRSEGYIELGLDYLSSGSFAGVYTSEAELLQFLRTHINASDVPHIPPPNATFPTVSSSLTRENTFLLLEWVRNLRFQGTRIPDRFLQCIRIGRWLRTSIGDSAPSESFFSSSEWGNLLQVGSLLVDIPLIDQEFYGPHISNYKEELKTLGVMFEYGEACHFIGKRLMSMTATSNLTRSNVYTMLKFIRFLQHKYLSPEEFVSSVKEGRWLKTSHGYRCPVGSVLFDDGWKCASFISNPPFIDENYYGKDIILYEVELKLLGVIVGFNQNYQLVVDNLRPNATLSSMTADTILFILDCLRHVRSTSTNCLIRKLKEEKWVKTNVGCKLPSESILFLPEWECLLKVVDGVPIIDRDFYGNRIMSYQEELKQTGVMIGLEQMSKAVAHRFKQLVTSSSVAKENVFGLLSCYRHLKEKFPLELMTCIRKEKWLKTLMGYRSPSKSILFDRNWVPIFSIAFLPFIDDREGCYGKEIHEYSDELKALGVVVDFEQGSRFVAAGLHIPEDPTELTPASVLSLLKCIRNLKKSMADLPSSKEFTRSIKRKWVKTRRGYQSPEESLLYDSKWGSFLQPEDGPFIVDEFYGSEIASYCEELKQIGVVVDVTKGCALMASHLLEHSHKPTIVRIYKYLHESNWVPENKDGNWIWIPSGDDTGEWVSPNSCVLHDRDNLFSSELHILDKHYEHKLLGFFSVALGVRHGPAMADYCTLWQEWEQQQQQQQVRLAYEDCCAFWVYVARHWNPSTVGLLSGSITKLPVSTQAGIVLRSKQDVFIPDDLLLKDLFDEASQGSLSVWCPRRDEPALPQPKLYEIYRGIGARTLTEAVEHELSSLPKPDCTKKADAGQSLLKRGLFRILLGFLADPSLDLSTEKRHRLVQSICDVEVLEADEPITARYSLQLSSGEAIRVEASRMFRLEREKSRLFVQKLDWASGQRPSMEFATYYSEVMSKGVLWEKPDRAGGLAELLRLGCLVDFDEGAVNFLLKTKNLQLFLEDEEFLSSKFPSG</sequence>
<dbReference type="PANTHER" id="PTHR32387:SF3">
    <property type="entry name" value="ATP_DNA BINDING PROTEIN"/>
    <property type="match status" value="1"/>
</dbReference>
<dbReference type="InterPro" id="IPR036890">
    <property type="entry name" value="HATPase_C_sf"/>
</dbReference>
<dbReference type="InterPro" id="IPR052957">
    <property type="entry name" value="Auxin_embryo_med"/>
</dbReference>
<name>A0A1D1XGE7_9ARAE</name>
<accession>A0A1D1XGE7</accession>
<dbReference type="Pfam" id="PF25794">
    <property type="entry name" value="SACS"/>
    <property type="match status" value="1"/>
</dbReference>
<protein>
    <submittedName>
        <fullName evidence="2">Sacsin</fullName>
    </submittedName>
</protein>
<reference evidence="2" key="1">
    <citation type="submission" date="2015-07" db="EMBL/GenBank/DDBJ databases">
        <title>Transcriptome Assembly of Anthurium amnicola.</title>
        <authorList>
            <person name="Suzuki J."/>
        </authorList>
    </citation>
    <scope>NUCLEOTIDE SEQUENCE</scope>
</reference>
<dbReference type="InterPro" id="IPR058210">
    <property type="entry name" value="SACS/Nov_dom"/>
</dbReference>
<evidence type="ECO:0000259" key="1">
    <source>
        <dbReference type="Pfam" id="PF25794"/>
    </source>
</evidence>